<evidence type="ECO:0000313" key="3">
    <source>
        <dbReference type="EMBL" id="CAE8702616.1"/>
    </source>
</evidence>
<protein>
    <submittedName>
        <fullName evidence="2">Uncharacterized protein</fullName>
    </submittedName>
</protein>
<dbReference type="EMBL" id="CAJNNV010008298">
    <property type="protein sequence ID" value="CAE8596041.1"/>
    <property type="molecule type" value="Genomic_DNA"/>
</dbReference>
<feature type="compositionally biased region" description="Basic residues" evidence="1">
    <location>
        <begin position="38"/>
        <end position="49"/>
    </location>
</feature>
<comment type="caution">
    <text evidence="2">The sequence shown here is derived from an EMBL/GenBank/DDBJ whole genome shotgun (WGS) entry which is preliminary data.</text>
</comment>
<proteinExistence type="predicted"/>
<dbReference type="AlphaFoldDB" id="A0A813E760"/>
<sequence length="206" mass="22755">MGCSVSRSIQEERFISSLAQVVPAHAVGREAFPPPRVSGRKSSHAHKTAARGGKQTVLAAWQDYEAQAKSGSLKVKDREATLAMRTPTAASDAESTELKSFNEATVVPKPSGLKEFSSFTLSPGKAEQEAGHALAPCSQTHKRWMKNLNQAMTAWERSPSNLEVCVRSRREDLDQDLHDLSRLSRIERKNSILLRRDLDENMAAED</sequence>
<name>A0A813E760_POLGL</name>
<dbReference type="Proteomes" id="UP000626109">
    <property type="component" value="Unassembled WGS sequence"/>
</dbReference>
<gene>
    <name evidence="2" type="ORF">PGLA1383_LOCUS14514</name>
    <name evidence="3" type="ORF">PGLA2088_LOCUS32500</name>
</gene>
<reference evidence="2" key="1">
    <citation type="submission" date="2021-02" db="EMBL/GenBank/DDBJ databases">
        <authorList>
            <person name="Dougan E. K."/>
            <person name="Rhodes N."/>
            <person name="Thang M."/>
            <person name="Chan C."/>
        </authorList>
    </citation>
    <scope>NUCLEOTIDE SEQUENCE</scope>
</reference>
<accession>A0A813E760</accession>
<evidence type="ECO:0000313" key="4">
    <source>
        <dbReference type="Proteomes" id="UP000654075"/>
    </source>
</evidence>
<evidence type="ECO:0000256" key="1">
    <source>
        <dbReference type="SAM" id="MobiDB-lite"/>
    </source>
</evidence>
<dbReference type="Proteomes" id="UP000654075">
    <property type="component" value="Unassembled WGS sequence"/>
</dbReference>
<dbReference type="EMBL" id="CAJNNW010030148">
    <property type="protein sequence ID" value="CAE8702616.1"/>
    <property type="molecule type" value="Genomic_DNA"/>
</dbReference>
<feature type="region of interest" description="Disordered" evidence="1">
    <location>
        <begin position="30"/>
        <end position="54"/>
    </location>
</feature>
<organism evidence="2 4">
    <name type="scientific">Polarella glacialis</name>
    <name type="common">Dinoflagellate</name>
    <dbReference type="NCBI Taxonomy" id="89957"/>
    <lineage>
        <taxon>Eukaryota</taxon>
        <taxon>Sar</taxon>
        <taxon>Alveolata</taxon>
        <taxon>Dinophyceae</taxon>
        <taxon>Suessiales</taxon>
        <taxon>Suessiaceae</taxon>
        <taxon>Polarella</taxon>
    </lineage>
</organism>
<evidence type="ECO:0000313" key="2">
    <source>
        <dbReference type="EMBL" id="CAE8596041.1"/>
    </source>
</evidence>
<keyword evidence="4" id="KW-1185">Reference proteome</keyword>